<reference evidence="2 3" key="1">
    <citation type="submission" date="2019-01" db="EMBL/GenBank/DDBJ databases">
        <title>Ktedonosporobacter rubrisoli SCAWS-G2.</title>
        <authorList>
            <person name="Huang Y."/>
            <person name="Yan B."/>
        </authorList>
    </citation>
    <scope>NUCLEOTIDE SEQUENCE [LARGE SCALE GENOMIC DNA]</scope>
    <source>
        <strain evidence="2 3">SCAWS-G2</strain>
    </source>
</reference>
<evidence type="ECO:0000313" key="2">
    <source>
        <dbReference type="EMBL" id="QBD76429.1"/>
    </source>
</evidence>
<accession>A0A4P6JME8</accession>
<gene>
    <name evidence="2" type="ORF">EPA93_10570</name>
</gene>
<dbReference type="PROSITE" id="PS51658">
    <property type="entry name" value="BFN"/>
    <property type="match status" value="1"/>
</dbReference>
<dbReference type="EMBL" id="CP035758">
    <property type="protein sequence ID" value="QBD76429.1"/>
    <property type="molecule type" value="Genomic_DNA"/>
</dbReference>
<dbReference type="InterPro" id="IPR003729">
    <property type="entry name" value="Bi_nuclease_dom"/>
</dbReference>
<dbReference type="KEGG" id="kbs:EPA93_10570"/>
<organism evidence="2 3">
    <name type="scientific">Ktedonosporobacter rubrisoli</name>
    <dbReference type="NCBI Taxonomy" id="2509675"/>
    <lineage>
        <taxon>Bacteria</taxon>
        <taxon>Bacillati</taxon>
        <taxon>Chloroflexota</taxon>
        <taxon>Ktedonobacteria</taxon>
        <taxon>Ktedonobacterales</taxon>
        <taxon>Ktedonosporobacteraceae</taxon>
        <taxon>Ktedonosporobacter</taxon>
    </lineage>
</organism>
<name>A0A4P6JME8_KTERU</name>
<proteinExistence type="predicted"/>
<dbReference type="AlphaFoldDB" id="A0A4P6JME8"/>
<evidence type="ECO:0000259" key="1">
    <source>
        <dbReference type="PROSITE" id="PS51658"/>
    </source>
</evidence>
<dbReference type="Proteomes" id="UP000290365">
    <property type="component" value="Chromosome"/>
</dbReference>
<feature type="domain" description="BFN" evidence="1">
    <location>
        <begin position="1"/>
        <end position="143"/>
    </location>
</feature>
<dbReference type="Gene3D" id="3.10.690.10">
    <property type="entry name" value="Bifunctional nuclease domain"/>
    <property type="match status" value="1"/>
</dbReference>
<dbReference type="OrthoDB" id="5379939at2"/>
<dbReference type="InterPro" id="IPR036104">
    <property type="entry name" value="BFN_sf"/>
</dbReference>
<protein>
    <recommendedName>
        <fullName evidence="1">BFN domain-containing protein</fullName>
    </recommendedName>
</protein>
<dbReference type="GO" id="GO:0004518">
    <property type="term" value="F:nuclease activity"/>
    <property type="evidence" value="ECO:0007669"/>
    <property type="project" value="InterPro"/>
</dbReference>
<dbReference type="Pfam" id="PF02577">
    <property type="entry name" value="BFN_dom"/>
    <property type="match status" value="1"/>
</dbReference>
<sequence>MIPVTLAKTEAQENIGWIVTYVLLLDAQGQRVLPLWFYQTDTMSRDLPLQTSLQKDLTATTLARPLTLDLLTRLLKTLKGTLEGIIIDFLQGEVLSAQITIQDQQGRQHNVPASLNDALALAVSLNCSLLVSETALEKRGVTLAEYGTDLQQQLETVFRLLQNSPEQLTLKKEPHNLDFSDGLYGWLFLGNPEQVDYHLDTETTGSGKASLSIELHDAQPDTSTKEKSEVDVCIISHEGFLPVRYRGQQVRMLAILKTENVQQANLHLTVSGPPVESPRSTSGYRPNYLHEYNTTKNPIEGTRDWTSHELIIDVPADAYTITPYLVVEGEGKLWLDKIAFEIIAE</sequence>
<dbReference type="Gene3D" id="2.60.120.260">
    <property type="entry name" value="Galactose-binding domain-like"/>
    <property type="match status" value="1"/>
</dbReference>
<dbReference type="SUPFAM" id="SSF103256">
    <property type="entry name" value="Hypothetical protein TM0160"/>
    <property type="match status" value="1"/>
</dbReference>
<evidence type="ECO:0000313" key="3">
    <source>
        <dbReference type="Proteomes" id="UP000290365"/>
    </source>
</evidence>
<dbReference type="RefSeq" id="WP_129887206.1">
    <property type="nucleotide sequence ID" value="NZ_CP035758.1"/>
</dbReference>
<keyword evidence="3" id="KW-1185">Reference proteome</keyword>